<evidence type="ECO:0000256" key="4">
    <source>
        <dbReference type="ARBA" id="ARBA00034532"/>
    </source>
</evidence>
<name>A0A1I8A664_9BILA</name>
<dbReference type="AlphaFoldDB" id="A0A1I8A664"/>
<keyword evidence="1" id="KW-0547">Nucleotide-binding</keyword>
<evidence type="ECO:0000256" key="5">
    <source>
        <dbReference type="SAM" id="MobiDB-lite"/>
    </source>
</evidence>
<keyword evidence="2" id="KW-0067">ATP-binding</keyword>
<dbReference type="GO" id="GO:0005777">
    <property type="term" value="C:peroxisome"/>
    <property type="evidence" value="ECO:0007669"/>
    <property type="project" value="InterPro"/>
</dbReference>
<evidence type="ECO:0000313" key="7">
    <source>
        <dbReference type="Proteomes" id="UP000095287"/>
    </source>
</evidence>
<keyword evidence="7" id="KW-1185">Reference proteome</keyword>
<feature type="region of interest" description="Disordered" evidence="5">
    <location>
        <begin position="180"/>
        <end position="201"/>
    </location>
</feature>
<dbReference type="InterPro" id="IPR029067">
    <property type="entry name" value="CDC48_domain_2-like_sf"/>
</dbReference>
<evidence type="ECO:0000256" key="2">
    <source>
        <dbReference type="ARBA" id="ARBA00022840"/>
    </source>
</evidence>
<proteinExistence type="predicted"/>
<dbReference type="WBParaSite" id="L893_g32983.t1">
    <property type="protein sequence ID" value="L893_g32983.t1"/>
    <property type="gene ID" value="L893_g32983"/>
</dbReference>
<dbReference type="InterPro" id="IPR027417">
    <property type="entry name" value="P-loop_NTPase"/>
</dbReference>
<dbReference type="Proteomes" id="UP000095287">
    <property type="component" value="Unplaced"/>
</dbReference>
<evidence type="ECO:0000256" key="3">
    <source>
        <dbReference type="ARBA" id="ARBA00032509"/>
    </source>
</evidence>
<dbReference type="Gene3D" id="3.10.330.10">
    <property type="match status" value="1"/>
</dbReference>
<feature type="domain" description="AAA+ ATPase" evidence="6">
    <location>
        <begin position="494"/>
        <end position="629"/>
    </location>
</feature>
<dbReference type="GO" id="GO:0007031">
    <property type="term" value="P:peroxisome organization"/>
    <property type="evidence" value="ECO:0007669"/>
    <property type="project" value="InterPro"/>
</dbReference>
<dbReference type="InterPro" id="IPR003959">
    <property type="entry name" value="ATPase_AAA_core"/>
</dbReference>
<dbReference type="SMART" id="SM00382">
    <property type="entry name" value="AAA"/>
    <property type="match status" value="1"/>
</dbReference>
<organism evidence="7 8">
    <name type="scientific">Steinernema glaseri</name>
    <dbReference type="NCBI Taxonomy" id="37863"/>
    <lineage>
        <taxon>Eukaryota</taxon>
        <taxon>Metazoa</taxon>
        <taxon>Ecdysozoa</taxon>
        <taxon>Nematoda</taxon>
        <taxon>Chromadorea</taxon>
        <taxon>Rhabditida</taxon>
        <taxon>Tylenchina</taxon>
        <taxon>Panagrolaimomorpha</taxon>
        <taxon>Strongyloidoidea</taxon>
        <taxon>Steinernematidae</taxon>
        <taxon>Steinernema</taxon>
    </lineage>
</organism>
<evidence type="ECO:0000259" key="6">
    <source>
        <dbReference type="SMART" id="SM00382"/>
    </source>
</evidence>
<evidence type="ECO:0000256" key="1">
    <source>
        <dbReference type="ARBA" id="ARBA00022741"/>
    </source>
</evidence>
<reference evidence="8" key="1">
    <citation type="submission" date="2016-11" db="UniProtKB">
        <authorList>
            <consortium name="WormBaseParasite"/>
        </authorList>
    </citation>
    <scope>IDENTIFICATION</scope>
</reference>
<feature type="region of interest" description="Disordered" evidence="5">
    <location>
        <begin position="430"/>
        <end position="458"/>
    </location>
</feature>
<dbReference type="Pfam" id="PF00004">
    <property type="entry name" value="AAA"/>
    <property type="match status" value="1"/>
</dbReference>
<sequence length="631" mass="70610">MANRGSRRSLPCFLALHRREHCFGYFGSEKIEGEPSFSAKKLFECRSCGNPDKKIVLEVAECRGSGPISHLYISDRFAYCNGMDEGEELILEEIVSSTVCSRIVIEPATTNDFEILQCSRGQVELVFLDQLRFVAKGMLFPIWVEQNVCVIFRVVSIEPPMAERIVRLAANTEVEINMPSTASRSDSALSSPPLKSTGKAVPSDVLSSLTAMSPLDALLSHCDFPETDKPMKPAAFRVLFQSFFEERSEFGPHNVVLSVSTEETGSIPKFQIVEVEREELRCCAIWVRIPTGTCSEFYRRVGAIIADRKDHCIISNNMRKAGFHDGFKIRLHAFARQHYELVSEVTVECREEVNEGTISKALKAHFESSVVSMAGFCVMSRSGLPVKLNVAGQSISVVLKPNPDSIAQGLSTTRRCFVFSTSKMPTFKFEESLDKHEGTTEKEGTKPSEHESTSFGNRNVRSNHVPLMCQSSLVASIVSSVAFTLKEYGQCRKQGAHYLLTGSRLCGKSTLLRLLALELERHPLTVFSKYIDCRSWKGKSSETIEKKLGAAISLLKQRQPAMLFLDNIDYFSLKNEGEERVISIEKLFFTIRDVIEKSGILVCATAKSTHTVNKMLMSSQGKRYVPDFFYY</sequence>
<dbReference type="InterPro" id="IPR015342">
    <property type="entry name" value="PEX1-N_C-lobe"/>
</dbReference>
<feature type="compositionally biased region" description="Basic and acidic residues" evidence="5">
    <location>
        <begin position="430"/>
        <end position="452"/>
    </location>
</feature>
<dbReference type="SUPFAM" id="SSF52540">
    <property type="entry name" value="P-loop containing nucleoside triphosphate hydrolases"/>
    <property type="match status" value="1"/>
</dbReference>
<dbReference type="SUPFAM" id="SSF54585">
    <property type="entry name" value="Cdc48 domain 2-like"/>
    <property type="match status" value="1"/>
</dbReference>
<evidence type="ECO:0000313" key="8">
    <source>
        <dbReference type="WBParaSite" id="L893_g32983.t1"/>
    </source>
</evidence>
<protein>
    <recommendedName>
        <fullName evidence="4">Peroxisomal ATPase PEX1</fullName>
    </recommendedName>
    <alternativeName>
        <fullName evidence="3">Peroxin-1</fullName>
    </alternativeName>
</protein>
<dbReference type="Pfam" id="PF09262">
    <property type="entry name" value="PEX-1N"/>
    <property type="match status" value="1"/>
</dbReference>
<feature type="compositionally biased region" description="Low complexity" evidence="5">
    <location>
        <begin position="180"/>
        <end position="194"/>
    </location>
</feature>
<dbReference type="Gene3D" id="3.40.50.300">
    <property type="entry name" value="P-loop containing nucleotide triphosphate hydrolases"/>
    <property type="match status" value="1"/>
</dbReference>
<dbReference type="GO" id="GO:0016887">
    <property type="term" value="F:ATP hydrolysis activity"/>
    <property type="evidence" value="ECO:0007669"/>
    <property type="project" value="InterPro"/>
</dbReference>
<accession>A0A1I8A664</accession>
<dbReference type="InterPro" id="IPR003593">
    <property type="entry name" value="AAA+_ATPase"/>
</dbReference>
<dbReference type="GO" id="GO:0005524">
    <property type="term" value="F:ATP binding"/>
    <property type="evidence" value="ECO:0007669"/>
    <property type="project" value="UniProtKB-KW"/>
</dbReference>